<dbReference type="STRING" id="56857.A0A200QA50"/>
<reference evidence="2 3" key="1">
    <citation type="journal article" date="2017" name="Mol. Plant">
        <title>The Genome of Medicinal Plant Macleaya cordata Provides New Insights into Benzylisoquinoline Alkaloids Metabolism.</title>
        <authorList>
            <person name="Liu X."/>
            <person name="Liu Y."/>
            <person name="Huang P."/>
            <person name="Ma Y."/>
            <person name="Qing Z."/>
            <person name="Tang Q."/>
            <person name="Cao H."/>
            <person name="Cheng P."/>
            <person name="Zheng Y."/>
            <person name="Yuan Z."/>
            <person name="Zhou Y."/>
            <person name="Liu J."/>
            <person name="Tang Z."/>
            <person name="Zhuo Y."/>
            <person name="Zhang Y."/>
            <person name="Yu L."/>
            <person name="Huang J."/>
            <person name="Yang P."/>
            <person name="Peng Q."/>
            <person name="Zhang J."/>
            <person name="Jiang W."/>
            <person name="Zhang Z."/>
            <person name="Lin K."/>
            <person name="Ro D.K."/>
            <person name="Chen X."/>
            <person name="Xiong X."/>
            <person name="Shang Y."/>
            <person name="Huang S."/>
            <person name="Zeng J."/>
        </authorList>
    </citation>
    <scope>NUCLEOTIDE SEQUENCE [LARGE SCALE GENOMIC DNA]</scope>
    <source>
        <strain evidence="3">cv. BLH2017</strain>
        <tissue evidence="2">Root</tissue>
    </source>
</reference>
<feature type="compositionally biased region" description="Pro residues" evidence="1">
    <location>
        <begin position="104"/>
        <end position="118"/>
    </location>
</feature>
<dbReference type="InterPro" id="IPR037699">
    <property type="entry name" value="At5g65660-like"/>
</dbReference>
<dbReference type="PANTHER" id="PTHR34291:SF1">
    <property type="entry name" value="HYDROXYPROLINE-RICH GLYCOPROTEIN FAMILY PROTEIN"/>
    <property type="match status" value="1"/>
</dbReference>
<feature type="region of interest" description="Disordered" evidence="1">
    <location>
        <begin position="1"/>
        <end position="21"/>
    </location>
</feature>
<keyword evidence="3" id="KW-1185">Reference proteome</keyword>
<sequence>MGPTQRSPYGSCVPDSFGRTGSASLHLRSLRRSFTSSEDDADLEADSIESPSKPSHTYPNLKQNSNESMPVIMPGDQIPKFIALPCPCAPPRAENIITVDVQKPPQPPPPPPPPPRPPSIVYNHVARFGVYYDG</sequence>
<dbReference type="PANTHER" id="PTHR34291">
    <property type="entry name" value="HYDROXYPROLINE-RICH GLYCOPROTEIN FAMILY PROTEIN"/>
    <property type="match status" value="1"/>
</dbReference>
<evidence type="ECO:0000256" key="1">
    <source>
        <dbReference type="SAM" id="MobiDB-lite"/>
    </source>
</evidence>
<dbReference type="Proteomes" id="UP000195402">
    <property type="component" value="Unassembled WGS sequence"/>
</dbReference>
<dbReference type="AlphaFoldDB" id="A0A200QA50"/>
<evidence type="ECO:0000313" key="2">
    <source>
        <dbReference type="EMBL" id="OVA07321.1"/>
    </source>
</evidence>
<gene>
    <name evidence="2" type="ORF">BVC80_1605g9</name>
</gene>
<dbReference type="OMA" id="PSHTYPN"/>
<dbReference type="EMBL" id="MVGT01002614">
    <property type="protein sequence ID" value="OVA07321.1"/>
    <property type="molecule type" value="Genomic_DNA"/>
</dbReference>
<comment type="caution">
    <text evidence="2">The sequence shown here is derived from an EMBL/GenBank/DDBJ whole genome shotgun (WGS) entry which is preliminary data.</text>
</comment>
<accession>A0A200QA50</accession>
<feature type="compositionally biased region" description="Polar residues" evidence="1">
    <location>
        <begin position="52"/>
        <end position="68"/>
    </location>
</feature>
<feature type="region of interest" description="Disordered" evidence="1">
    <location>
        <begin position="99"/>
        <end position="120"/>
    </location>
</feature>
<evidence type="ECO:0000313" key="3">
    <source>
        <dbReference type="Proteomes" id="UP000195402"/>
    </source>
</evidence>
<name>A0A200QA50_MACCD</name>
<feature type="region of interest" description="Disordered" evidence="1">
    <location>
        <begin position="34"/>
        <end position="73"/>
    </location>
</feature>
<feature type="compositionally biased region" description="Acidic residues" evidence="1">
    <location>
        <begin position="37"/>
        <end position="47"/>
    </location>
</feature>
<dbReference type="OrthoDB" id="1936969at2759"/>
<proteinExistence type="predicted"/>
<protein>
    <submittedName>
        <fullName evidence="2">Uncharacterized protein</fullName>
    </submittedName>
</protein>
<dbReference type="FunCoup" id="A0A200QA50">
    <property type="interactions" value="340"/>
</dbReference>
<dbReference type="InParanoid" id="A0A200QA50"/>
<organism evidence="2 3">
    <name type="scientific">Macleaya cordata</name>
    <name type="common">Five-seeded plume-poppy</name>
    <name type="synonym">Bocconia cordata</name>
    <dbReference type="NCBI Taxonomy" id="56857"/>
    <lineage>
        <taxon>Eukaryota</taxon>
        <taxon>Viridiplantae</taxon>
        <taxon>Streptophyta</taxon>
        <taxon>Embryophyta</taxon>
        <taxon>Tracheophyta</taxon>
        <taxon>Spermatophyta</taxon>
        <taxon>Magnoliopsida</taxon>
        <taxon>Ranunculales</taxon>
        <taxon>Papaveraceae</taxon>
        <taxon>Papaveroideae</taxon>
        <taxon>Macleaya</taxon>
    </lineage>
</organism>